<accession>A0AAD8A913</accession>
<keyword evidence="3" id="KW-1185">Reference proteome</keyword>
<feature type="non-terminal residue" evidence="2">
    <location>
        <position position="1"/>
    </location>
</feature>
<organism evidence="2 3">
    <name type="scientific">Diploptera punctata</name>
    <name type="common">Pacific beetle cockroach</name>
    <dbReference type="NCBI Taxonomy" id="6984"/>
    <lineage>
        <taxon>Eukaryota</taxon>
        <taxon>Metazoa</taxon>
        <taxon>Ecdysozoa</taxon>
        <taxon>Arthropoda</taxon>
        <taxon>Hexapoda</taxon>
        <taxon>Insecta</taxon>
        <taxon>Pterygota</taxon>
        <taxon>Neoptera</taxon>
        <taxon>Polyneoptera</taxon>
        <taxon>Dictyoptera</taxon>
        <taxon>Blattodea</taxon>
        <taxon>Blaberoidea</taxon>
        <taxon>Blaberidae</taxon>
        <taxon>Diplopterinae</taxon>
        <taxon>Diploptera</taxon>
    </lineage>
</organism>
<dbReference type="AlphaFoldDB" id="A0AAD8A913"/>
<protein>
    <submittedName>
        <fullName evidence="2">Uncharacterized protein</fullName>
    </submittedName>
</protein>
<proteinExistence type="predicted"/>
<evidence type="ECO:0000313" key="2">
    <source>
        <dbReference type="EMBL" id="KAJ9594697.1"/>
    </source>
</evidence>
<sequence length="63" mass="7500">SMCNNNFYFLFLSHKIIKIVIVVLHLTCFPIISSFLFFIILIFLIFQEFSENKFLPIMDPIII</sequence>
<keyword evidence="1" id="KW-0472">Membrane</keyword>
<evidence type="ECO:0000256" key="1">
    <source>
        <dbReference type="SAM" id="Phobius"/>
    </source>
</evidence>
<dbReference type="Proteomes" id="UP001233999">
    <property type="component" value="Unassembled WGS sequence"/>
</dbReference>
<name>A0AAD8A913_DIPPU</name>
<reference evidence="2" key="2">
    <citation type="submission" date="2023-05" db="EMBL/GenBank/DDBJ databases">
        <authorList>
            <person name="Fouks B."/>
        </authorList>
    </citation>
    <scope>NUCLEOTIDE SEQUENCE</scope>
    <source>
        <strain evidence="2">Stay&amp;Tobe</strain>
        <tissue evidence="2">Testes</tissue>
    </source>
</reference>
<keyword evidence="1" id="KW-0812">Transmembrane</keyword>
<comment type="caution">
    <text evidence="2">The sequence shown here is derived from an EMBL/GenBank/DDBJ whole genome shotgun (WGS) entry which is preliminary data.</text>
</comment>
<evidence type="ECO:0000313" key="3">
    <source>
        <dbReference type="Proteomes" id="UP001233999"/>
    </source>
</evidence>
<gene>
    <name evidence="2" type="ORF">L9F63_014031</name>
</gene>
<feature type="non-terminal residue" evidence="2">
    <location>
        <position position="63"/>
    </location>
</feature>
<feature type="transmembrane region" description="Helical" evidence="1">
    <location>
        <begin position="16"/>
        <end position="46"/>
    </location>
</feature>
<dbReference type="EMBL" id="JASPKZ010002725">
    <property type="protein sequence ID" value="KAJ9594697.1"/>
    <property type="molecule type" value="Genomic_DNA"/>
</dbReference>
<reference evidence="2" key="1">
    <citation type="journal article" date="2023" name="IScience">
        <title>Live-bearing cockroach genome reveals convergent evolutionary mechanisms linked to viviparity in insects and beyond.</title>
        <authorList>
            <person name="Fouks B."/>
            <person name="Harrison M.C."/>
            <person name="Mikhailova A.A."/>
            <person name="Marchal E."/>
            <person name="English S."/>
            <person name="Carruthers M."/>
            <person name="Jennings E.C."/>
            <person name="Chiamaka E.L."/>
            <person name="Frigard R.A."/>
            <person name="Pippel M."/>
            <person name="Attardo G.M."/>
            <person name="Benoit J.B."/>
            <person name="Bornberg-Bauer E."/>
            <person name="Tobe S.S."/>
        </authorList>
    </citation>
    <scope>NUCLEOTIDE SEQUENCE</scope>
    <source>
        <strain evidence="2">Stay&amp;Tobe</strain>
    </source>
</reference>
<keyword evidence="1" id="KW-1133">Transmembrane helix</keyword>